<reference evidence="3" key="1">
    <citation type="submission" date="2023-03" db="EMBL/GenBank/DDBJ databases">
        <title>Massive genome expansion in bonnet fungi (Mycena s.s.) driven by repeated elements and novel gene families across ecological guilds.</title>
        <authorList>
            <consortium name="Lawrence Berkeley National Laboratory"/>
            <person name="Harder C.B."/>
            <person name="Miyauchi S."/>
            <person name="Viragh M."/>
            <person name="Kuo A."/>
            <person name="Thoen E."/>
            <person name="Andreopoulos B."/>
            <person name="Lu D."/>
            <person name="Skrede I."/>
            <person name="Drula E."/>
            <person name="Henrissat B."/>
            <person name="Morin E."/>
            <person name="Kohler A."/>
            <person name="Barry K."/>
            <person name="LaButti K."/>
            <person name="Morin E."/>
            <person name="Salamov A."/>
            <person name="Lipzen A."/>
            <person name="Mereny Z."/>
            <person name="Hegedus B."/>
            <person name="Baldrian P."/>
            <person name="Stursova M."/>
            <person name="Weitz H."/>
            <person name="Taylor A."/>
            <person name="Grigoriev I.V."/>
            <person name="Nagy L.G."/>
            <person name="Martin F."/>
            <person name="Kauserud H."/>
        </authorList>
    </citation>
    <scope>NUCLEOTIDE SEQUENCE</scope>
    <source>
        <strain evidence="3">CBHHK002</strain>
    </source>
</reference>
<dbReference type="Proteomes" id="UP001218218">
    <property type="component" value="Unassembled WGS sequence"/>
</dbReference>
<feature type="compositionally biased region" description="Low complexity" evidence="1">
    <location>
        <begin position="1"/>
        <end position="19"/>
    </location>
</feature>
<protein>
    <submittedName>
        <fullName evidence="3">Uncharacterized protein</fullName>
    </submittedName>
</protein>
<feature type="region of interest" description="Disordered" evidence="1">
    <location>
        <begin position="1"/>
        <end position="36"/>
    </location>
</feature>
<name>A0AAD7ET31_9AGAR</name>
<evidence type="ECO:0000256" key="2">
    <source>
        <dbReference type="SAM" id="Phobius"/>
    </source>
</evidence>
<comment type="caution">
    <text evidence="3">The sequence shown here is derived from an EMBL/GenBank/DDBJ whole genome shotgun (WGS) entry which is preliminary data.</text>
</comment>
<proteinExistence type="predicted"/>
<gene>
    <name evidence="3" type="ORF">DFH08DRAFT_864950</name>
</gene>
<feature type="non-terminal residue" evidence="3">
    <location>
        <position position="1"/>
    </location>
</feature>
<keyword evidence="2" id="KW-1133">Transmembrane helix</keyword>
<feature type="transmembrane region" description="Helical" evidence="2">
    <location>
        <begin position="118"/>
        <end position="138"/>
    </location>
</feature>
<keyword evidence="4" id="KW-1185">Reference proteome</keyword>
<dbReference type="EMBL" id="JARIHO010000016">
    <property type="protein sequence ID" value="KAJ7349254.1"/>
    <property type="molecule type" value="Genomic_DNA"/>
</dbReference>
<organism evidence="3 4">
    <name type="scientific">Mycena albidolilacea</name>
    <dbReference type="NCBI Taxonomy" id="1033008"/>
    <lineage>
        <taxon>Eukaryota</taxon>
        <taxon>Fungi</taxon>
        <taxon>Dikarya</taxon>
        <taxon>Basidiomycota</taxon>
        <taxon>Agaricomycotina</taxon>
        <taxon>Agaricomycetes</taxon>
        <taxon>Agaricomycetidae</taxon>
        <taxon>Agaricales</taxon>
        <taxon>Marasmiineae</taxon>
        <taxon>Mycenaceae</taxon>
        <taxon>Mycena</taxon>
    </lineage>
</organism>
<keyword evidence="2" id="KW-0472">Membrane</keyword>
<evidence type="ECO:0000256" key="1">
    <source>
        <dbReference type="SAM" id="MobiDB-lite"/>
    </source>
</evidence>
<feature type="transmembrane region" description="Helical" evidence="2">
    <location>
        <begin position="205"/>
        <end position="228"/>
    </location>
</feature>
<feature type="region of interest" description="Disordered" evidence="1">
    <location>
        <begin position="48"/>
        <end position="67"/>
    </location>
</feature>
<dbReference type="AlphaFoldDB" id="A0AAD7ET31"/>
<sequence>MSYLSASTSASRSSPKSESGFLPVPGLPQNAPLRSNFDHGSTVNVAGAGTAAPSVRRPPSRRSQRGVPSPVKAVGILAAFLPIPPVISVIYLACGHVVLRAAHPLHYGAVPLISSVRAGAVGGAILALPLAVLLYLLLFPTKPPDPEDFFDDEEDSGGLALMTTYGTYAVCAALVLTLGSISGALGTVCLPSNLMLSAAEAAEAGIVGAAIICGGLASAALFAFLVWLDYFRPKSTTTTTDV</sequence>
<feature type="transmembrane region" description="Helical" evidence="2">
    <location>
        <begin position="71"/>
        <end position="98"/>
    </location>
</feature>
<evidence type="ECO:0000313" key="3">
    <source>
        <dbReference type="EMBL" id="KAJ7349254.1"/>
    </source>
</evidence>
<evidence type="ECO:0000313" key="4">
    <source>
        <dbReference type="Proteomes" id="UP001218218"/>
    </source>
</evidence>
<feature type="transmembrane region" description="Helical" evidence="2">
    <location>
        <begin position="159"/>
        <end position="185"/>
    </location>
</feature>
<accession>A0AAD7ET31</accession>
<keyword evidence="2" id="KW-0812">Transmembrane</keyword>